<dbReference type="SUPFAM" id="SSF46785">
    <property type="entry name" value="Winged helix' DNA-binding domain"/>
    <property type="match status" value="1"/>
</dbReference>
<evidence type="ECO:0000313" key="3">
    <source>
        <dbReference type="Proteomes" id="UP001139494"/>
    </source>
</evidence>
<reference evidence="2" key="1">
    <citation type="journal article" date="2023" name="Front. Microbiol.">
        <title>Genomic-based phylogenetic and metabolic analyses of the genus Natronomonas, and description of Natronomonas aquatica sp. nov.</title>
        <authorList>
            <person name="Garcia-Roldan A."/>
            <person name="Duran-Viseras A."/>
            <person name="de la Haba R.R."/>
            <person name="Corral P."/>
            <person name="Sanchez-Porro C."/>
            <person name="Ventosa A."/>
        </authorList>
    </citation>
    <scope>NUCLEOTIDE SEQUENCE</scope>
    <source>
        <strain evidence="2">F2-12</strain>
    </source>
</reference>
<dbReference type="InterPro" id="IPR036390">
    <property type="entry name" value="WH_DNA-bd_sf"/>
</dbReference>
<comment type="caution">
    <text evidence="2">The sequence shown here is derived from an EMBL/GenBank/DDBJ whole genome shotgun (WGS) entry which is preliminary data.</text>
</comment>
<dbReference type="CDD" id="cd00090">
    <property type="entry name" value="HTH_ARSR"/>
    <property type="match status" value="1"/>
</dbReference>
<dbReference type="InterPro" id="IPR036388">
    <property type="entry name" value="WH-like_DNA-bd_sf"/>
</dbReference>
<gene>
    <name evidence="2" type="ORF">KM295_04625</name>
</gene>
<evidence type="ECO:0000313" key="2">
    <source>
        <dbReference type="EMBL" id="MCQ4332789.1"/>
    </source>
</evidence>
<accession>A0A9R1D3Y2</accession>
<dbReference type="Proteomes" id="UP001139494">
    <property type="component" value="Unassembled WGS sequence"/>
</dbReference>
<keyword evidence="3" id="KW-1185">Reference proteome</keyword>
<feature type="domain" description="HTH arsR-type" evidence="1">
    <location>
        <begin position="29"/>
        <end position="114"/>
    </location>
</feature>
<dbReference type="RefSeq" id="WP_256028727.1">
    <property type="nucleotide sequence ID" value="NZ_JAHLKM010000003.1"/>
</dbReference>
<dbReference type="AlphaFoldDB" id="A0A9R1D3Y2"/>
<dbReference type="InterPro" id="IPR001845">
    <property type="entry name" value="HTH_ArsR_DNA-bd_dom"/>
</dbReference>
<evidence type="ECO:0000259" key="1">
    <source>
        <dbReference type="SMART" id="SM00418"/>
    </source>
</evidence>
<dbReference type="Pfam" id="PF12840">
    <property type="entry name" value="HTH_20"/>
    <property type="match status" value="1"/>
</dbReference>
<dbReference type="InterPro" id="IPR011991">
    <property type="entry name" value="ArsR-like_HTH"/>
</dbReference>
<dbReference type="Gene3D" id="1.10.10.10">
    <property type="entry name" value="Winged helix-like DNA-binding domain superfamily/Winged helix DNA-binding domain"/>
    <property type="match status" value="1"/>
</dbReference>
<dbReference type="GO" id="GO:0003700">
    <property type="term" value="F:DNA-binding transcription factor activity"/>
    <property type="evidence" value="ECO:0007669"/>
    <property type="project" value="InterPro"/>
</dbReference>
<organism evidence="2 3">
    <name type="scientific">Natronomonas aquatica</name>
    <dbReference type="NCBI Taxonomy" id="2841590"/>
    <lineage>
        <taxon>Archaea</taxon>
        <taxon>Methanobacteriati</taxon>
        <taxon>Methanobacteriota</taxon>
        <taxon>Stenosarchaea group</taxon>
        <taxon>Halobacteria</taxon>
        <taxon>Halobacteriales</taxon>
        <taxon>Natronomonadaceae</taxon>
        <taxon>Natronomonas</taxon>
    </lineage>
</organism>
<proteinExistence type="predicted"/>
<dbReference type="SMART" id="SM00418">
    <property type="entry name" value="HTH_ARSR"/>
    <property type="match status" value="1"/>
</dbReference>
<sequence length="128" mass="13596">MAVNDLLPETVPNDVDRNTRTVDIADDGGVLEVLANDTARGILLALCKSPQTASEIAAEVEVSLQSVCYHLDRFQNAGLIEAAGTRYSPKGKEMSVYALITDSVVVELEGETGHGSTGSTRPEVKQHG</sequence>
<name>A0A9R1D3Y2_9EURY</name>
<protein>
    <submittedName>
        <fullName evidence="2">Winged helix-turn-helix domain-containing protein</fullName>
    </submittedName>
</protein>
<dbReference type="EMBL" id="JAHLKM010000003">
    <property type="protein sequence ID" value="MCQ4332789.1"/>
    <property type="molecule type" value="Genomic_DNA"/>
</dbReference>